<dbReference type="PANTHER" id="PTHR10039:SF5">
    <property type="entry name" value="NACHT DOMAIN-CONTAINING PROTEIN"/>
    <property type="match status" value="1"/>
</dbReference>
<dbReference type="OrthoDB" id="443402at2759"/>
<feature type="non-terminal residue" evidence="4">
    <location>
        <position position="524"/>
    </location>
</feature>
<protein>
    <recommendedName>
        <fullName evidence="3">Nephrocystin 3-like N-terminal domain-containing protein</fullName>
    </recommendedName>
</protein>
<evidence type="ECO:0000256" key="2">
    <source>
        <dbReference type="SAM" id="Coils"/>
    </source>
</evidence>
<proteinExistence type="predicted"/>
<reference evidence="4" key="1">
    <citation type="journal article" date="2020" name="Stud. Mycol.">
        <title>101 Dothideomycetes genomes: a test case for predicting lifestyles and emergence of pathogens.</title>
        <authorList>
            <person name="Haridas S."/>
            <person name="Albert R."/>
            <person name="Binder M."/>
            <person name="Bloem J."/>
            <person name="Labutti K."/>
            <person name="Salamov A."/>
            <person name="Andreopoulos B."/>
            <person name="Baker S."/>
            <person name="Barry K."/>
            <person name="Bills G."/>
            <person name="Bluhm B."/>
            <person name="Cannon C."/>
            <person name="Castanera R."/>
            <person name="Culley D."/>
            <person name="Daum C."/>
            <person name="Ezra D."/>
            <person name="Gonzalez J."/>
            <person name="Henrissat B."/>
            <person name="Kuo A."/>
            <person name="Liang C."/>
            <person name="Lipzen A."/>
            <person name="Lutzoni F."/>
            <person name="Magnuson J."/>
            <person name="Mondo S."/>
            <person name="Nolan M."/>
            <person name="Ohm R."/>
            <person name="Pangilinan J."/>
            <person name="Park H.-J."/>
            <person name="Ramirez L."/>
            <person name="Alfaro M."/>
            <person name="Sun H."/>
            <person name="Tritt A."/>
            <person name="Yoshinaga Y."/>
            <person name="Zwiers L.-H."/>
            <person name="Turgeon B."/>
            <person name="Goodwin S."/>
            <person name="Spatafora J."/>
            <person name="Crous P."/>
            <person name="Grigoriev I."/>
        </authorList>
    </citation>
    <scope>NUCLEOTIDE SEQUENCE</scope>
    <source>
        <strain evidence="4">CBS 113818</strain>
    </source>
</reference>
<name>A0A6A7A4R5_9PLEO</name>
<accession>A0A6A7A4R5</accession>
<keyword evidence="2" id="KW-0175">Coiled coil</keyword>
<dbReference type="InterPro" id="IPR056884">
    <property type="entry name" value="NPHP3-like_N"/>
</dbReference>
<dbReference type="Gene3D" id="3.40.50.300">
    <property type="entry name" value="P-loop containing nucleotide triphosphate hydrolases"/>
    <property type="match status" value="1"/>
</dbReference>
<dbReference type="Pfam" id="PF24883">
    <property type="entry name" value="NPHP3_N"/>
    <property type="match status" value="1"/>
</dbReference>
<dbReference type="AlphaFoldDB" id="A0A6A7A4R5"/>
<dbReference type="PANTHER" id="PTHR10039">
    <property type="entry name" value="AMELOGENIN"/>
    <property type="match status" value="1"/>
</dbReference>
<dbReference type="InterPro" id="IPR027417">
    <property type="entry name" value="P-loop_NTPase"/>
</dbReference>
<keyword evidence="1" id="KW-0677">Repeat</keyword>
<keyword evidence="5" id="KW-1185">Reference proteome</keyword>
<evidence type="ECO:0000259" key="3">
    <source>
        <dbReference type="Pfam" id="PF24883"/>
    </source>
</evidence>
<evidence type="ECO:0000313" key="4">
    <source>
        <dbReference type="EMBL" id="KAF2827739.1"/>
    </source>
</evidence>
<organism evidence="4 5">
    <name type="scientific">Ophiobolus disseminans</name>
    <dbReference type="NCBI Taxonomy" id="1469910"/>
    <lineage>
        <taxon>Eukaryota</taxon>
        <taxon>Fungi</taxon>
        <taxon>Dikarya</taxon>
        <taxon>Ascomycota</taxon>
        <taxon>Pezizomycotina</taxon>
        <taxon>Dothideomycetes</taxon>
        <taxon>Pleosporomycetidae</taxon>
        <taxon>Pleosporales</taxon>
        <taxon>Pleosporineae</taxon>
        <taxon>Phaeosphaeriaceae</taxon>
        <taxon>Ophiobolus</taxon>
    </lineage>
</organism>
<dbReference type="Proteomes" id="UP000799424">
    <property type="component" value="Unassembled WGS sequence"/>
</dbReference>
<evidence type="ECO:0000313" key="5">
    <source>
        <dbReference type="Proteomes" id="UP000799424"/>
    </source>
</evidence>
<sequence length="524" mass="60200">MEAMAAFSLACGVMQTISFSMSAIKAWKDLYEGRTPDADLDSYCARLRETVNNFQPASLATAKGDDKLDQQLRIVAKEIVNAADKLREELEKLKADSQRSRLRAFKGTATYMTFTKRKISTLQSTLEKKKDMMETRVLISLRYAMREASVETDNQLRNFLVHLQNGHTRLEDLVDSRSGEILASVKNENKETRIQIKNHHNDVTRQLTDGFQDTQVHVDSSLNSHRIKQLAEEEMKRFMQSLTYPEMTDRQGSDAINRTHENTFEWILEEGNHREASFREWLKSEEKIYWISGQPASGKSNLMRTITTNSKTRQHLQTWRPRAKVVCAYIWLAGSATQRSQEGVLASLLYQLLLNDPQAKEGLYRNLAPFSKQSLSAWSLRELEDCLHQILRFDDSGVCIFIDGLDEINPDAAGGKDGLVKLLGRISSNPFTKICVASREENVFRDLARLVTQRASGVFLWASVVVNTIVRACQNRDDFQEIKQRIYQLPRDLEDLYEETWNRMNSDDQNNYKAKSALYFRLVL</sequence>
<evidence type="ECO:0000256" key="1">
    <source>
        <dbReference type="ARBA" id="ARBA00022737"/>
    </source>
</evidence>
<gene>
    <name evidence="4" type="ORF">CC86DRAFT_440305</name>
</gene>
<feature type="domain" description="Nephrocystin 3-like N-terminal" evidence="3">
    <location>
        <begin position="263"/>
        <end position="439"/>
    </location>
</feature>
<dbReference type="EMBL" id="MU006224">
    <property type="protein sequence ID" value="KAF2827739.1"/>
    <property type="molecule type" value="Genomic_DNA"/>
</dbReference>
<feature type="coiled-coil region" evidence="2">
    <location>
        <begin position="76"/>
        <end position="103"/>
    </location>
</feature>
<dbReference type="SUPFAM" id="SSF52540">
    <property type="entry name" value="P-loop containing nucleoside triphosphate hydrolases"/>
    <property type="match status" value="1"/>
</dbReference>